<feature type="signal peptide" evidence="1">
    <location>
        <begin position="1"/>
        <end position="27"/>
    </location>
</feature>
<evidence type="ECO:0000313" key="2">
    <source>
        <dbReference type="EMBL" id="MEQ2238505.1"/>
    </source>
</evidence>
<keyword evidence="3" id="KW-1185">Reference proteome</keyword>
<evidence type="ECO:0000313" key="3">
    <source>
        <dbReference type="Proteomes" id="UP001482620"/>
    </source>
</evidence>
<gene>
    <name evidence="2" type="ORF">ILYODFUR_033805</name>
</gene>
<organism evidence="2 3">
    <name type="scientific">Ilyodon furcidens</name>
    <name type="common">goldbreast splitfin</name>
    <dbReference type="NCBI Taxonomy" id="33524"/>
    <lineage>
        <taxon>Eukaryota</taxon>
        <taxon>Metazoa</taxon>
        <taxon>Chordata</taxon>
        <taxon>Craniata</taxon>
        <taxon>Vertebrata</taxon>
        <taxon>Euteleostomi</taxon>
        <taxon>Actinopterygii</taxon>
        <taxon>Neopterygii</taxon>
        <taxon>Teleostei</taxon>
        <taxon>Neoteleostei</taxon>
        <taxon>Acanthomorphata</taxon>
        <taxon>Ovalentaria</taxon>
        <taxon>Atherinomorphae</taxon>
        <taxon>Cyprinodontiformes</taxon>
        <taxon>Goodeidae</taxon>
        <taxon>Ilyodon</taxon>
    </lineage>
</organism>
<protein>
    <submittedName>
        <fullName evidence="2">Uncharacterized protein</fullName>
    </submittedName>
</protein>
<evidence type="ECO:0000256" key="1">
    <source>
        <dbReference type="SAM" id="SignalP"/>
    </source>
</evidence>
<sequence>MMDRSVLLLVFSLQVFLLIAAFSSAGAADFGSDTYPWAKKYAMLWKDVKRQEATQDGRLEVRRGLQ</sequence>
<dbReference type="EMBL" id="JAHRIQ010052218">
    <property type="protein sequence ID" value="MEQ2238505.1"/>
    <property type="molecule type" value="Genomic_DNA"/>
</dbReference>
<reference evidence="2 3" key="1">
    <citation type="submission" date="2021-06" db="EMBL/GenBank/DDBJ databases">
        <authorList>
            <person name="Palmer J.M."/>
        </authorList>
    </citation>
    <scope>NUCLEOTIDE SEQUENCE [LARGE SCALE GENOMIC DNA]</scope>
    <source>
        <strain evidence="3">if_2019</strain>
        <tissue evidence="2">Muscle</tissue>
    </source>
</reference>
<keyword evidence="1" id="KW-0732">Signal</keyword>
<comment type="caution">
    <text evidence="2">The sequence shown here is derived from an EMBL/GenBank/DDBJ whole genome shotgun (WGS) entry which is preliminary data.</text>
</comment>
<name>A0ABV0U1U0_9TELE</name>
<dbReference type="Proteomes" id="UP001482620">
    <property type="component" value="Unassembled WGS sequence"/>
</dbReference>
<proteinExistence type="predicted"/>
<accession>A0ABV0U1U0</accession>
<feature type="chain" id="PRO_5046121069" evidence="1">
    <location>
        <begin position="28"/>
        <end position="66"/>
    </location>
</feature>